<protein>
    <recommendedName>
        <fullName evidence="11">Vitamin K epoxide reductase domain-containing protein</fullName>
    </recommendedName>
</protein>
<evidence type="ECO:0000256" key="9">
    <source>
        <dbReference type="ARBA" id="ARBA00023284"/>
    </source>
</evidence>
<organism evidence="12 13">
    <name type="scientific">Bacillus cereus</name>
    <dbReference type="NCBI Taxonomy" id="1396"/>
    <lineage>
        <taxon>Bacteria</taxon>
        <taxon>Bacillati</taxon>
        <taxon>Bacillota</taxon>
        <taxon>Bacilli</taxon>
        <taxon>Bacillales</taxon>
        <taxon>Bacillaceae</taxon>
        <taxon>Bacillus</taxon>
        <taxon>Bacillus cereus group</taxon>
    </lineage>
</organism>
<keyword evidence="3 10" id="KW-0812">Transmembrane</keyword>
<comment type="similarity">
    <text evidence="2">Belongs to the VKOR family.</text>
</comment>
<dbReference type="GO" id="GO:0048038">
    <property type="term" value="F:quinone binding"/>
    <property type="evidence" value="ECO:0007669"/>
    <property type="project" value="UniProtKB-KW"/>
</dbReference>
<dbReference type="Proteomes" id="UP000242656">
    <property type="component" value="Unassembled WGS sequence"/>
</dbReference>
<dbReference type="InterPro" id="IPR012932">
    <property type="entry name" value="VKOR"/>
</dbReference>
<evidence type="ECO:0000313" key="13">
    <source>
        <dbReference type="Proteomes" id="UP000242656"/>
    </source>
</evidence>
<gene>
    <name evidence="12" type="ORF">COI93_18035</name>
</gene>
<dbReference type="AlphaFoldDB" id="A0A2B0LY62"/>
<comment type="caution">
    <text evidence="12">The sequence shown here is derived from an EMBL/GenBank/DDBJ whole genome shotgun (WGS) entry which is preliminary data.</text>
</comment>
<evidence type="ECO:0000256" key="8">
    <source>
        <dbReference type="ARBA" id="ARBA00023157"/>
    </source>
</evidence>
<evidence type="ECO:0000256" key="5">
    <source>
        <dbReference type="ARBA" id="ARBA00022989"/>
    </source>
</evidence>
<keyword evidence="5 10" id="KW-1133">Transmembrane helix</keyword>
<evidence type="ECO:0000256" key="6">
    <source>
        <dbReference type="ARBA" id="ARBA00023002"/>
    </source>
</evidence>
<dbReference type="Gene3D" id="1.20.1440.130">
    <property type="entry name" value="VKOR domain"/>
    <property type="match status" value="1"/>
</dbReference>
<dbReference type="Pfam" id="PF07884">
    <property type="entry name" value="VKOR"/>
    <property type="match status" value="1"/>
</dbReference>
<evidence type="ECO:0000256" key="7">
    <source>
        <dbReference type="ARBA" id="ARBA00023136"/>
    </source>
</evidence>
<dbReference type="EMBL" id="NUWN01000075">
    <property type="protein sequence ID" value="PFK33805.1"/>
    <property type="molecule type" value="Genomic_DNA"/>
</dbReference>
<feature type="domain" description="Vitamin K epoxide reductase" evidence="11">
    <location>
        <begin position="3"/>
        <end position="130"/>
    </location>
</feature>
<dbReference type="GO" id="GO:0016020">
    <property type="term" value="C:membrane"/>
    <property type="evidence" value="ECO:0007669"/>
    <property type="project" value="UniProtKB-SubCell"/>
</dbReference>
<dbReference type="PANTHER" id="PTHR34573:SF1">
    <property type="entry name" value="VITAMIN K EPOXIDE REDUCTASE DOMAIN-CONTAINING PROTEIN"/>
    <property type="match status" value="1"/>
</dbReference>
<evidence type="ECO:0000256" key="3">
    <source>
        <dbReference type="ARBA" id="ARBA00022692"/>
    </source>
</evidence>
<keyword evidence="8" id="KW-1015">Disulfide bond</keyword>
<keyword evidence="9" id="KW-0676">Redox-active center</keyword>
<evidence type="ECO:0000256" key="10">
    <source>
        <dbReference type="SAM" id="Phobius"/>
    </source>
</evidence>
<feature type="transmembrane region" description="Helical" evidence="10">
    <location>
        <begin position="54"/>
        <end position="73"/>
    </location>
</feature>
<name>A0A2B0LY62_BACCE</name>
<dbReference type="GO" id="GO:0016491">
    <property type="term" value="F:oxidoreductase activity"/>
    <property type="evidence" value="ECO:0007669"/>
    <property type="project" value="UniProtKB-KW"/>
</dbReference>
<keyword evidence="4" id="KW-0874">Quinone</keyword>
<feature type="transmembrane region" description="Helical" evidence="10">
    <location>
        <begin position="108"/>
        <end position="128"/>
    </location>
</feature>
<evidence type="ECO:0000256" key="4">
    <source>
        <dbReference type="ARBA" id="ARBA00022719"/>
    </source>
</evidence>
<dbReference type="SMART" id="SM00756">
    <property type="entry name" value="VKc"/>
    <property type="match status" value="1"/>
</dbReference>
<feature type="transmembrane region" description="Helical" evidence="10">
    <location>
        <begin position="85"/>
        <end position="102"/>
    </location>
</feature>
<feature type="transmembrane region" description="Helical" evidence="10">
    <location>
        <begin position="7"/>
        <end position="26"/>
    </location>
</feature>
<dbReference type="RefSeq" id="WP_098491944.1">
    <property type="nucleotide sequence ID" value="NZ_NUWN01000075.1"/>
</dbReference>
<dbReference type="InterPro" id="IPR038354">
    <property type="entry name" value="VKOR_sf"/>
</dbReference>
<sequence>MNKRVQSIFIQIISVLGFCLSVYLYISHLSSNFFCPVGDCLKVNSSSYAQIKGIPISALGMLYYLLLLILTYFSKKVFVVRLIKYWLLVGLAFSLYLTYLELFEIKAICIWCVVSFGLIIVGNVIVFFDSKKRIVDNKRYS</sequence>
<keyword evidence="7 10" id="KW-0472">Membrane</keyword>
<dbReference type="PANTHER" id="PTHR34573">
    <property type="entry name" value="VKC DOMAIN-CONTAINING PROTEIN"/>
    <property type="match status" value="1"/>
</dbReference>
<evidence type="ECO:0000259" key="11">
    <source>
        <dbReference type="SMART" id="SM00756"/>
    </source>
</evidence>
<evidence type="ECO:0000313" key="12">
    <source>
        <dbReference type="EMBL" id="PFK33805.1"/>
    </source>
</evidence>
<proteinExistence type="inferred from homology"/>
<evidence type="ECO:0000256" key="1">
    <source>
        <dbReference type="ARBA" id="ARBA00004141"/>
    </source>
</evidence>
<reference evidence="12 13" key="1">
    <citation type="submission" date="2017-09" db="EMBL/GenBank/DDBJ databases">
        <title>Large-scale bioinformatics analysis of Bacillus genomes uncovers conserved roles of natural products in bacterial physiology.</title>
        <authorList>
            <consortium name="Agbiome Team Llc"/>
            <person name="Bleich R.M."/>
            <person name="Grubbs K.J."/>
            <person name="Santa Maria K.C."/>
            <person name="Allen S.E."/>
            <person name="Farag S."/>
            <person name="Shank E.A."/>
            <person name="Bowers A."/>
        </authorList>
    </citation>
    <scope>NUCLEOTIDE SEQUENCE [LARGE SCALE GENOMIC DNA]</scope>
    <source>
        <strain evidence="12 13">AFS083043</strain>
    </source>
</reference>
<accession>A0A2B0LY62</accession>
<keyword evidence="6" id="KW-0560">Oxidoreductase</keyword>
<evidence type="ECO:0000256" key="2">
    <source>
        <dbReference type="ARBA" id="ARBA00006214"/>
    </source>
</evidence>
<comment type="subcellular location">
    <subcellularLocation>
        <location evidence="1">Membrane</location>
        <topology evidence="1">Multi-pass membrane protein</topology>
    </subcellularLocation>
</comment>